<gene>
    <name evidence="1" type="ORF">ACHAXA_003995</name>
</gene>
<keyword evidence="2" id="KW-1185">Reference proteome</keyword>
<dbReference type="PANTHER" id="PTHR16216">
    <property type="entry name" value="DYNEIN ASSEMBLY FACTOR 5, AXONEMAL"/>
    <property type="match status" value="1"/>
</dbReference>
<dbReference type="SUPFAM" id="SSF48371">
    <property type="entry name" value="ARM repeat"/>
    <property type="match status" value="2"/>
</dbReference>
<dbReference type="Gene3D" id="1.25.10.10">
    <property type="entry name" value="Leucine-rich Repeat Variant"/>
    <property type="match status" value="2"/>
</dbReference>
<evidence type="ECO:0000313" key="2">
    <source>
        <dbReference type="Proteomes" id="UP001530377"/>
    </source>
</evidence>
<dbReference type="EMBL" id="JALLPB020000407">
    <property type="protein sequence ID" value="KAL3809426.1"/>
    <property type="molecule type" value="Genomic_DNA"/>
</dbReference>
<reference evidence="1 2" key="1">
    <citation type="submission" date="2024-10" db="EMBL/GenBank/DDBJ databases">
        <title>Updated reference genomes for cyclostephanoid diatoms.</title>
        <authorList>
            <person name="Roberts W.R."/>
            <person name="Alverson A.J."/>
        </authorList>
    </citation>
    <scope>NUCLEOTIDE SEQUENCE [LARGE SCALE GENOMIC DNA]</scope>
    <source>
        <strain evidence="1 2">AJA228-03</strain>
    </source>
</reference>
<dbReference type="InterPro" id="IPR011989">
    <property type="entry name" value="ARM-like"/>
</dbReference>
<proteinExistence type="predicted"/>
<evidence type="ECO:0000313" key="1">
    <source>
        <dbReference type="EMBL" id="KAL3809426.1"/>
    </source>
</evidence>
<dbReference type="AlphaFoldDB" id="A0ABD3RGA4"/>
<organism evidence="1 2">
    <name type="scientific">Cyclostephanos tholiformis</name>
    <dbReference type="NCBI Taxonomy" id="382380"/>
    <lineage>
        <taxon>Eukaryota</taxon>
        <taxon>Sar</taxon>
        <taxon>Stramenopiles</taxon>
        <taxon>Ochrophyta</taxon>
        <taxon>Bacillariophyta</taxon>
        <taxon>Coscinodiscophyceae</taxon>
        <taxon>Thalassiosirophycidae</taxon>
        <taxon>Stephanodiscales</taxon>
        <taxon>Stephanodiscaceae</taxon>
        <taxon>Cyclostephanos</taxon>
    </lineage>
</organism>
<dbReference type="InterPro" id="IPR016024">
    <property type="entry name" value="ARM-type_fold"/>
</dbReference>
<dbReference type="PANTHER" id="PTHR16216:SF2">
    <property type="entry name" value="DYNEIN AXONEMAL ASSEMBLY FACTOR 5"/>
    <property type="match status" value="1"/>
</dbReference>
<protein>
    <submittedName>
        <fullName evidence="1">Uncharacterized protein</fullName>
    </submittedName>
</protein>
<accession>A0ABD3RGA4</accession>
<sequence>MPPLSAATLAVSLNEELTRTISDATNISSGRRVCTRILSQWKKEILPNLSREEGLELLINADDRHDACEATAIPSIARTFLAIIDNDTGFLSEGHREASVDILKELFFRAFGEDSKGNDSSRDGIQAEDGLIATLIDLFLKLSLIFQKRMSRCDVSSKVNIHQGTMMEPMEPSEHIRHLFVELLVDLGGYCLNSNGKRFCIRDNKANSKVMIEATSNVCQTLAKSTFLDQCPEVQNAACTLVGLLSQLCPTAVRMNATSLLTPLTGRTDDTVGDVAQSSIFFLSKKCLFRHRHSKTRCRAVIASGAIVMCCPRQDVMKRNEEKSSDSMQSAAVDHLSSYGSHSTTMEQLLHDTLIPGWGDLLKLDSSATVQSTVMKSLSNIANILDWRYSPKSADTSQPQVTPATSLAMNCYHIDRRCHTPSNSPNMDLASMVEAHVLTLFLMGMSAGSAAQVRSLAVQALNNLHGETNEHIFPLERLGSYFQPMLGLILRSCSQDWASCKSKIRSLEALQVLLTIAIPLMNGKSEPLLTGAVELEMSDITLRSVMDVVSTNILSEEKDVLKSAQVLCRIIGANNHLSNTVVALLTGDENNIFAKDCKDVEEVHLHSKTSKMVDEKSPRSMTSILLTLDGMMKGSLDLEETASILLEINPALAIPTPDWFSPSIASAVSTFLCHPTIIRSTTANSLLAWSLSDACDSFAKSAQRLDEKSELAEHEIVCVSVSIAYLLSCPEIFGLTSCVMNTIDSFSAMGCCATSASKCEFENSCVLDVYFREIFAKIMSIASALPWKKSDPDFLATDALLRTCSGSTVGRNFDLVAPFFISHLSTSTGQKSNAIQILEQEKFSLTQDELADDYSLRITLMALMQTILSDESFCQNLGYPGELSSFSAEFTVDVLMTLVLPNLAWRSGSMASSLRKITAATLFSLLVCKAALVRPDTVAYLIPVLNSNLGDTEATIRELSCACLSLVLQQVSTDNFSIIRNSNNQTIDSLCPRLLELLDDDHGPVRLAGCRALKDYIFLIHRSASNSSINLGITLEKITSTLLIQLDDPDQDMKDHVFQVLVDLIELQCQDYATTGSSEMRGILNTMERQIHASLRSHQDDSYCQILMEKLGSFH</sequence>
<dbReference type="Proteomes" id="UP001530377">
    <property type="component" value="Unassembled WGS sequence"/>
</dbReference>
<name>A0ABD3RGA4_9STRA</name>
<comment type="caution">
    <text evidence="1">The sequence shown here is derived from an EMBL/GenBank/DDBJ whole genome shotgun (WGS) entry which is preliminary data.</text>
</comment>
<dbReference type="InterPro" id="IPR052623">
    <property type="entry name" value="DAAF5"/>
</dbReference>